<keyword evidence="7" id="KW-1185">Reference proteome</keyword>
<dbReference type="Pfam" id="PF03466">
    <property type="entry name" value="LysR_substrate"/>
    <property type="match status" value="1"/>
</dbReference>
<sequence length="312" mass="35705">MNILNIKHLVYFKELARTEHMSQAAENLGISEPSLSYAIKKLEVELGVPLFEPDGRNIKLTHLGGLYLKYITASINSLNHGNDLIKQLINPNKGYVKLGFTYTLGQSLVPELIKQFSIQENNREISFELNQSFTAQLLRDLYDEKYDVILSSDVTQFGDQDPHKIFNFTPIVEQEIKLAVPFDHPLAQEAEVRMADIGDQPLIMYSKNSGLRPLINQILEHADIQPNIKFEMVDDHSIVGFVRQGLGIALVPNLPQLNQEFVKLKPIVDNPVNHELFLVTKQSQFITPSVSRFQEFVKSYCWQHYTNKDRLI</sequence>
<organism evidence="6 7">
    <name type="scientific">Secundilactobacillus malefermentans</name>
    <dbReference type="NCBI Taxonomy" id="176292"/>
    <lineage>
        <taxon>Bacteria</taxon>
        <taxon>Bacillati</taxon>
        <taxon>Bacillota</taxon>
        <taxon>Bacilli</taxon>
        <taxon>Lactobacillales</taxon>
        <taxon>Lactobacillaceae</taxon>
        <taxon>Secundilactobacillus</taxon>
    </lineage>
</organism>
<dbReference type="Gene3D" id="3.40.190.290">
    <property type="match status" value="1"/>
</dbReference>
<dbReference type="InterPro" id="IPR000847">
    <property type="entry name" value="LysR_HTH_N"/>
</dbReference>
<comment type="caution">
    <text evidence="6">The sequence shown here is derived from an EMBL/GenBank/DDBJ whole genome shotgun (WGS) entry which is preliminary data.</text>
</comment>
<dbReference type="PROSITE" id="PS50931">
    <property type="entry name" value="HTH_LYSR"/>
    <property type="match status" value="1"/>
</dbReference>
<dbReference type="InterPro" id="IPR036388">
    <property type="entry name" value="WH-like_DNA-bd_sf"/>
</dbReference>
<evidence type="ECO:0000256" key="3">
    <source>
        <dbReference type="ARBA" id="ARBA00023125"/>
    </source>
</evidence>
<evidence type="ECO:0000256" key="1">
    <source>
        <dbReference type="ARBA" id="ARBA00009437"/>
    </source>
</evidence>
<dbReference type="PANTHER" id="PTHR30419:SF28">
    <property type="entry name" value="HTH-TYPE TRANSCRIPTIONAL REGULATOR BSDA"/>
    <property type="match status" value="1"/>
</dbReference>
<proteinExistence type="inferred from homology"/>
<dbReference type="InterPro" id="IPR050950">
    <property type="entry name" value="HTH-type_LysR_regulators"/>
</dbReference>
<evidence type="ECO:0000313" key="7">
    <source>
        <dbReference type="Proteomes" id="UP000294854"/>
    </source>
</evidence>
<dbReference type="PANTHER" id="PTHR30419">
    <property type="entry name" value="HTH-TYPE TRANSCRIPTIONAL REGULATOR YBHD"/>
    <property type="match status" value="1"/>
</dbReference>
<evidence type="ECO:0000313" key="6">
    <source>
        <dbReference type="EMBL" id="TDG75054.1"/>
    </source>
</evidence>
<dbReference type="PRINTS" id="PR00039">
    <property type="entry name" value="HTHLYSR"/>
</dbReference>
<keyword evidence="4" id="KW-0804">Transcription</keyword>
<dbReference type="EMBL" id="PUFO01000070">
    <property type="protein sequence ID" value="TDG75054.1"/>
    <property type="molecule type" value="Genomic_DNA"/>
</dbReference>
<dbReference type="SUPFAM" id="SSF53850">
    <property type="entry name" value="Periplasmic binding protein-like II"/>
    <property type="match status" value="1"/>
</dbReference>
<keyword evidence="3" id="KW-0238">DNA-binding</keyword>
<dbReference type="Pfam" id="PF00126">
    <property type="entry name" value="HTH_1"/>
    <property type="match status" value="1"/>
</dbReference>
<dbReference type="STRING" id="1122149.FD44_GL000344"/>
<protein>
    <recommendedName>
        <fullName evidence="5">HTH lysR-type domain-containing protein</fullName>
    </recommendedName>
</protein>
<dbReference type="Proteomes" id="UP000294854">
    <property type="component" value="Unassembled WGS sequence"/>
</dbReference>
<gene>
    <name evidence="6" type="ORF">C5L31_001684</name>
</gene>
<evidence type="ECO:0000259" key="5">
    <source>
        <dbReference type="PROSITE" id="PS50931"/>
    </source>
</evidence>
<keyword evidence="2" id="KW-0805">Transcription regulation</keyword>
<name>A0A4R5NL85_9LACO</name>
<dbReference type="GO" id="GO:0003700">
    <property type="term" value="F:DNA-binding transcription factor activity"/>
    <property type="evidence" value="ECO:0007669"/>
    <property type="project" value="InterPro"/>
</dbReference>
<reference evidence="6 7" key="1">
    <citation type="journal article" date="2019" name="Appl. Microbiol. Biotechnol.">
        <title>Uncovering carbohydrate metabolism through a genotype-phenotype association study of 56 lactic acid bacteria genomes.</title>
        <authorList>
            <person name="Buron-Moles G."/>
            <person name="Chailyan A."/>
            <person name="Dolejs I."/>
            <person name="Forster J."/>
            <person name="Miks M.H."/>
        </authorList>
    </citation>
    <scope>NUCLEOTIDE SEQUENCE [LARGE SCALE GENOMIC DNA]</scope>
    <source>
        <strain evidence="6 7">ATCC 49373</strain>
    </source>
</reference>
<dbReference type="InterPro" id="IPR005119">
    <property type="entry name" value="LysR_subst-bd"/>
</dbReference>
<dbReference type="Gene3D" id="1.10.10.10">
    <property type="entry name" value="Winged helix-like DNA-binding domain superfamily/Winged helix DNA-binding domain"/>
    <property type="match status" value="1"/>
</dbReference>
<feature type="domain" description="HTH lysR-type" evidence="5">
    <location>
        <begin position="4"/>
        <end position="61"/>
    </location>
</feature>
<dbReference type="GO" id="GO:0005829">
    <property type="term" value="C:cytosol"/>
    <property type="evidence" value="ECO:0007669"/>
    <property type="project" value="TreeGrafter"/>
</dbReference>
<dbReference type="SUPFAM" id="SSF46785">
    <property type="entry name" value="Winged helix' DNA-binding domain"/>
    <property type="match status" value="1"/>
</dbReference>
<evidence type="ECO:0000256" key="2">
    <source>
        <dbReference type="ARBA" id="ARBA00023015"/>
    </source>
</evidence>
<evidence type="ECO:0000256" key="4">
    <source>
        <dbReference type="ARBA" id="ARBA00023163"/>
    </source>
</evidence>
<comment type="similarity">
    <text evidence="1">Belongs to the LysR transcriptional regulatory family.</text>
</comment>
<accession>A0A4R5NL85</accession>
<dbReference type="InterPro" id="IPR036390">
    <property type="entry name" value="WH_DNA-bd_sf"/>
</dbReference>
<dbReference type="AlphaFoldDB" id="A0A4R5NL85"/>
<dbReference type="GO" id="GO:0003677">
    <property type="term" value="F:DNA binding"/>
    <property type="evidence" value="ECO:0007669"/>
    <property type="project" value="UniProtKB-KW"/>
</dbReference>